<evidence type="ECO:0000313" key="2">
    <source>
        <dbReference type="Proteomes" id="UP000295325"/>
    </source>
</evidence>
<dbReference type="Proteomes" id="UP000295325">
    <property type="component" value="Unassembled WGS sequence"/>
</dbReference>
<reference evidence="1 2" key="1">
    <citation type="submission" date="2019-03" db="EMBL/GenBank/DDBJ databases">
        <title>Genomic Encyclopedia of Type Strains, Phase IV (KMG-IV): sequencing the most valuable type-strain genomes for metagenomic binning, comparative biology and taxonomic classification.</title>
        <authorList>
            <person name="Goeker M."/>
        </authorList>
    </citation>
    <scope>NUCLEOTIDE SEQUENCE [LARGE SCALE GENOMIC DNA]</scope>
    <source>
        <strain evidence="1 2">DSM 24455</strain>
    </source>
</reference>
<dbReference type="AlphaFoldDB" id="A0A4R7KCY5"/>
<comment type="caution">
    <text evidence="1">The sequence shown here is derived from an EMBL/GenBank/DDBJ whole genome shotgun (WGS) entry which is preliminary data.</text>
</comment>
<evidence type="ECO:0000313" key="1">
    <source>
        <dbReference type="EMBL" id="TDT50556.1"/>
    </source>
</evidence>
<keyword evidence="2" id="KW-1185">Reference proteome</keyword>
<dbReference type="RefSeq" id="WP_166636482.1">
    <property type="nucleotide sequence ID" value="NZ_SOAZ01000027.1"/>
</dbReference>
<protein>
    <submittedName>
        <fullName evidence="1">Uncharacterized protein</fullName>
    </submittedName>
</protein>
<name>A0A4R7KCY5_9CLOT</name>
<accession>A0A4R7KCY5</accession>
<proteinExistence type="predicted"/>
<gene>
    <name evidence="1" type="ORF">EDD71_12719</name>
</gene>
<dbReference type="EMBL" id="SOAZ01000027">
    <property type="protein sequence ID" value="TDT50556.1"/>
    <property type="molecule type" value="Genomic_DNA"/>
</dbReference>
<organism evidence="1 2">
    <name type="scientific">Fonticella tunisiensis</name>
    <dbReference type="NCBI Taxonomy" id="1096341"/>
    <lineage>
        <taxon>Bacteria</taxon>
        <taxon>Bacillati</taxon>
        <taxon>Bacillota</taxon>
        <taxon>Clostridia</taxon>
        <taxon>Eubacteriales</taxon>
        <taxon>Clostridiaceae</taxon>
        <taxon>Fonticella</taxon>
    </lineage>
</organism>
<sequence>MEDLFKQILVKLDSMEKDIKKDIDELKFDVKDIKQKVTATNDQNCKGCIQR</sequence>